<reference evidence="1" key="1">
    <citation type="submission" date="2009-10" db="EMBL/GenBank/DDBJ databases">
        <title>Diversity of trophic interactions inside an arsenic-rich microbial ecosystem.</title>
        <authorList>
            <person name="Bertin P.N."/>
            <person name="Heinrich-Salmeron A."/>
            <person name="Pelletier E."/>
            <person name="Goulhen-Chollet F."/>
            <person name="Arsene-Ploetze F."/>
            <person name="Gallien S."/>
            <person name="Calteau A."/>
            <person name="Vallenet D."/>
            <person name="Casiot C."/>
            <person name="Chane-Woon-Ming B."/>
            <person name="Giloteaux L."/>
            <person name="Barakat M."/>
            <person name="Bonnefoy V."/>
            <person name="Bruneel O."/>
            <person name="Chandler M."/>
            <person name="Cleiss J."/>
            <person name="Duran R."/>
            <person name="Elbaz-Poulichet F."/>
            <person name="Fonknechten N."/>
            <person name="Lauga B."/>
            <person name="Mornico D."/>
            <person name="Ortet P."/>
            <person name="Schaeffer C."/>
            <person name="Siguier P."/>
            <person name="Alexander Thil Smith A."/>
            <person name="Van Dorsselaer A."/>
            <person name="Weissenbach J."/>
            <person name="Medigue C."/>
            <person name="Le Paslier D."/>
        </authorList>
    </citation>
    <scope>NUCLEOTIDE SEQUENCE</scope>
</reference>
<dbReference type="AlphaFoldDB" id="E6QNP4"/>
<accession>E6QNP4</accession>
<dbReference type="EMBL" id="CABQ01000287">
    <property type="protein sequence ID" value="CBI08865.1"/>
    <property type="molecule type" value="Genomic_DNA"/>
</dbReference>
<proteinExistence type="predicted"/>
<name>E6QNP4_9ZZZZ</name>
<sequence length="94" mass="10028">MPTVAHLYPEQSYLARKAAAMVHAVAIMHRGSPALLSAAGDLLIAIDDGLPVELLMLLANSLPHVIAAVRSLVPQGYTPDDGYSSTLKRVERLP</sequence>
<evidence type="ECO:0000313" key="1">
    <source>
        <dbReference type="EMBL" id="CBI08865.1"/>
    </source>
</evidence>
<protein>
    <submittedName>
        <fullName evidence="1">Uncharacterized protein</fullName>
    </submittedName>
</protein>
<comment type="caution">
    <text evidence="1">The sequence shown here is derived from an EMBL/GenBank/DDBJ whole genome shotgun (WGS) entry which is preliminary data.</text>
</comment>
<gene>
    <name evidence="1" type="ORF">CARN6_2384</name>
</gene>
<organism evidence="1">
    <name type="scientific">mine drainage metagenome</name>
    <dbReference type="NCBI Taxonomy" id="410659"/>
    <lineage>
        <taxon>unclassified sequences</taxon>
        <taxon>metagenomes</taxon>
        <taxon>ecological metagenomes</taxon>
    </lineage>
</organism>